<dbReference type="Proteomes" id="UP000186817">
    <property type="component" value="Unassembled WGS sequence"/>
</dbReference>
<gene>
    <name evidence="7" type="primary">Pol</name>
    <name evidence="7" type="ORF">AK812_SmicGene13027</name>
</gene>
<organism evidence="7 8">
    <name type="scientific">Symbiodinium microadriaticum</name>
    <name type="common">Dinoflagellate</name>
    <name type="synonym">Zooxanthella microadriatica</name>
    <dbReference type="NCBI Taxonomy" id="2951"/>
    <lineage>
        <taxon>Eukaryota</taxon>
        <taxon>Sar</taxon>
        <taxon>Alveolata</taxon>
        <taxon>Dinophyceae</taxon>
        <taxon>Suessiales</taxon>
        <taxon>Symbiodiniaceae</taxon>
        <taxon>Symbiodinium</taxon>
    </lineage>
</organism>
<sequence>MVVTTLQSSPVGGLVTSLAAARQTFLSVRDELCIMNKTERQNEERKQALARMQATEKCAEVEIDAKQALEMATVLAEDDVDACREVLAVFSLRLTMRCLCSFLFPDFRPALTEVQRFVGSEAIAAKKAPQILRKDLEEIRLGQIPQIANQAEAEDRPLEPQSELAELAQSQQLEEMMPAVLEKVEGAEDEVEKAKSVQVSIAAAPLQMEGNDDLRHVMLQAIKETEKSVRTAQNAIGEDLIDINQVQMPELPILHKGRPRTYQSFLEPQSHSVKKSTGSYKKIIHCHRPSASMAGIEPPPPPPPEPAVEVTSVDLNPTEECAFEEGLGLAIGFTTDAPLPGYCWRVSYVVDTSKRRVIVDLGSTEVTDYAPGHNAMTFAGAGLDINEVPKARPANPRIASGSVNSDKIPWYLLPCGLMFLTRLGASGGKRCCVVRSFEMNCVTTVCFVDSGAPREQALKFTYLRIIQNGENPELESSIGQRYFVELAMFSDLISVCHPVEAPQTPPAGQAKRPRVTTADDLQMIAQDVRLHFYFRIQQVATRWRNIMNTEPGRAEKPREELPDQCGNAGQGAEDVVDGQPGAWNYLRWNPDREVEELVPLVESRTTESLLQDITEIENHLSGDTIRNFKSVWPFNPSGHYNSEWVQFHLDIELWTSGDVIWQKMNGLINSGILHLLAEIVPEPPLGSRLVSLLLRLPVHLLAWGCAQSAVPIDLGKCFEWVMLVNPWSHWHVGWRETYCVSLITAPPMLNPFHLILQAVWQQSNGLLALTLTGPAGEEAMTVNMVVQIRVDELVVKKQAIEEFSGLQDEHISLKFTGSAGEEKLSEAQKRLNPYKSARQDYEKRAQSKKCDAELLEDLSSKLASAEIEVEKAAMMTAPLGGDNPEGVKDWLWGGGRRQVLETWSGNLQYKSKVANKTGDGIRLSDRPAKDIRFNEILPGPGKSCSPCRRFPVAIWREGSRHYPLLGGLAHSRRYSAQPVKNYDQSAMEFCFRMDPDSLNSYARIVDDALEGAEPSWALLRQTMEQALQSEFPKKRNGHHRYTEGLWTYRRTLRSLPEVLLALADLHKQLKQRLVWRTWAAVASQSAAARHAKRRKFEQRQQLIDEQLAQAEAKSSKDGSHSLYKVIRSFKTGKPNERVQLRDEQGRFLTMQEERQALEDYSRDLFGTGDDFQLKGASGSLGITSSEVMDQLRSIKVGKAVPRDCPPIVAWRSLGPEALQHIAQLLNRETQADSMDPKITSSSISWLPKPPKKPDKPASLRPIGVIAPEGKVLAGHLRKRLKPTLQAAMSEVTQFGFVPGRGTEEAICKALTHVDEARGRARHMQRQAGRGHGGVTLKGSLTFSVDMSKAFDMVDRRRLRESLELADADPYLIDLVGKLHIQALYDMTASDQAFSIATRRGIKQGCKLAPSLFAFATFLLFRRLGAQCDIAALQKILTMYADDTLLQMHFDDKAQLQEALQLCDLLLDQLTELGFKVNPEKSALLLQIHGGSAQQTRQGLITTKQGKKFVQLPSGRLIALKSQVAYLGIILSYQDYEMKSLRHRLQASKAALKEVAHAVRNSRAVTEKRRLSIWRITAWASAMYGLHVVGLTPQGLSQLESHMIFQLRFVLRSYSQETHETNQQFVQRNGLKAAKLLVLKRLQQFIKRQHKPGGNKLALLPFYLPRAEMLYYTLSSLKAAPKMNSTSQQQQHVCTECGSLFSGTGALRRHSQKHHAGACLFPKGPRFNPKKHAKAGTPECIACGRQFRSYFFLRRHIEASTCPRVSILLQNQDDAEAPVTELEQLHDRVKAEALRDPGQTAMNPDLQIWLMESCALCGQALAGNKAVKQHLNRQHPEVMTRVQAVISPRLQLHKVMMKKGQPCRYCRTKVDAPGRHSEQCVPLLQTHVLQEAQQQRLDLTPRAYEAKPRATPTTSRSRRTQLIGLPAPVFVLEGFWLLANRHNHCYANAALQILHWVMPAVSVPMLQEAYRASQLARITPEHHVLASVTRGWTFDGNQHDSAEFLSAILLNLPGIQVCSWETRSPMAEGYVVDEEGLSPIFLAAPLADNLQAMINQWSNQTPVHALITAERYALLALPRYVGESKNSSPIRLQETLSLPVFEAEGSALTWHSFILRAGVIHLGEETTSGHYRSLIRTEAQWFLADDSRPPTACNLNDPMITGNVYLLLLELQLACLCRYFEEELPSSNSSMTNSLCRYFEEDDYLEKSRNRLVDSKLRTAEKTNELLVAELKGMQERGKLAQISEKVVKTTFPQEHEQRELFQYVKDEHARGLLTTEGEDCDMKVKHEVFGRACYKPSDNVAAALFSPKSTDYVLDLGAHIGTASAWFLEQGIAGGDSYEPTGTYDTLQKNLGQDARMTLHQEAVLHETSSWRCVGCNFAADSAHGDPHSDSEAIRAGGETYCLKQIGSYQTVVMATEFSRRWPIGSEAHVSLLEAAKTCVTMQLLPEAIDHMKTVGHAA</sequence>
<comment type="caution">
    <text evidence="7">The sequence shown here is derived from an EMBL/GenBank/DDBJ whole genome shotgun (WGS) entry which is preliminary data.</text>
</comment>
<evidence type="ECO:0000259" key="6">
    <source>
        <dbReference type="PROSITE" id="PS50878"/>
    </source>
</evidence>
<evidence type="ECO:0000256" key="3">
    <source>
        <dbReference type="SAM" id="MobiDB-lite"/>
    </source>
</evidence>
<keyword evidence="1" id="KW-0479">Metal-binding</keyword>
<evidence type="ECO:0000259" key="5">
    <source>
        <dbReference type="PROSITE" id="PS50235"/>
    </source>
</evidence>
<dbReference type="SUPFAM" id="SSF54001">
    <property type="entry name" value="Cysteine proteinases"/>
    <property type="match status" value="1"/>
</dbReference>
<feature type="domain" description="Reverse transcriptase" evidence="6">
    <location>
        <begin position="1227"/>
        <end position="1530"/>
    </location>
</feature>
<evidence type="ECO:0000313" key="7">
    <source>
        <dbReference type="EMBL" id="OLQ03924.1"/>
    </source>
</evidence>
<proteinExistence type="predicted"/>
<accession>A0A1Q9E921</accession>
<dbReference type="EMBL" id="LSRX01000222">
    <property type="protein sequence ID" value="OLQ03924.1"/>
    <property type="molecule type" value="Genomic_DNA"/>
</dbReference>
<dbReference type="PROSITE" id="PS00028">
    <property type="entry name" value="ZINC_FINGER_C2H2_1"/>
    <property type="match status" value="2"/>
</dbReference>
<evidence type="ECO:0000313" key="8">
    <source>
        <dbReference type="Proteomes" id="UP000186817"/>
    </source>
</evidence>
<name>A0A1Q9E921_SYMMI</name>
<dbReference type="PANTHER" id="PTHR19446">
    <property type="entry name" value="REVERSE TRANSCRIPTASES"/>
    <property type="match status" value="1"/>
</dbReference>
<dbReference type="InterPro" id="IPR038765">
    <property type="entry name" value="Papain-like_cys_pep_sf"/>
</dbReference>
<evidence type="ECO:0000259" key="4">
    <source>
        <dbReference type="PROSITE" id="PS50157"/>
    </source>
</evidence>
<evidence type="ECO:0000256" key="2">
    <source>
        <dbReference type="SAM" id="Coils"/>
    </source>
</evidence>
<feature type="domain" description="USP" evidence="5">
    <location>
        <begin position="1935"/>
        <end position="2171"/>
    </location>
</feature>
<dbReference type="InterPro" id="IPR000477">
    <property type="entry name" value="RT_dom"/>
</dbReference>
<dbReference type="Gene3D" id="3.30.160.60">
    <property type="entry name" value="Classic Zinc Finger"/>
    <property type="match status" value="1"/>
</dbReference>
<dbReference type="InterPro" id="IPR043502">
    <property type="entry name" value="DNA/RNA_pol_sf"/>
</dbReference>
<feature type="compositionally biased region" description="Polar residues" evidence="3">
    <location>
        <begin position="1229"/>
        <end position="1244"/>
    </location>
</feature>
<dbReference type="SMART" id="SM00355">
    <property type="entry name" value="ZnF_C2H2"/>
    <property type="match status" value="3"/>
</dbReference>
<protein>
    <submittedName>
        <fullName evidence="7">LINE-1 retrotransposable element ORF2 protein</fullName>
    </submittedName>
</protein>
<dbReference type="PROSITE" id="PS50157">
    <property type="entry name" value="ZINC_FINGER_C2H2_2"/>
    <property type="match status" value="1"/>
</dbReference>
<dbReference type="Gene3D" id="3.90.70.10">
    <property type="entry name" value="Cysteine proteinases"/>
    <property type="match status" value="1"/>
</dbReference>
<feature type="coiled-coil region" evidence="2">
    <location>
        <begin position="838"/>
        <end position="875"/>
    </location>
</feature>
<dbReference type="InterPro" id="IPR013087">
    <property type="entry name" value="Znf_C2H2_type"/>
</dbReference>
<feature type="region of interest" description="Disordered" evidence="3">
    <location>
        <begin position="1229"/>
        <end position="1257"/>
    </location>
</feature>
<reference evidence="7 8" key="1">
    <citation type="submission" date="2016-02" db="EMBL/GenBank/DDBJ databases">
        <title>Genome analysis of coral dinoflagellate symbionts highlights evolutionary adaptations to a symbiotic lifestyle.</title>
        <authorList>
            <person name="Aranda M."/>
            <person name="Li Y."/>
            <person name="Liew Y.J."/>
            <person name="Baumgarten S."/>
            <person name="Simakov O."/>
            <person name="Wilson M."/>
            <person name="Piel J."/>
            <person name="Ashoor H."/>
            <person name="Bougouffa S."/>
            <person name="Bajic V.B."/>
            <person name="Ryu T."/>
            <person name="Ravasi T."/>
            <person name="Bayer T."/>
            <person name="Micklem G."/>
            <person name="Kim H."/>
            <person name="Bhak J."/>
            <person name="Lajeunesse T.C."/>
            <person name="Voolstra C.R."/>
        </authorList>
    </citation>
    <scope>NUCLEOTIDE SEQUENCE [LARGE SCALE GENOMIC DNA]</scope>
    <source>
        <strain evidence="7 8">CCMP2467</strain>
    </source>
</reference>
<keyword evidence="1" id="KW-0862">Zinc</keyword>
<dbReference type="PROSITE" id="PS50235">
    <property type="entry name" value="USP_3"/>
    <property type="match status" value="1"/>
</dbReference>
<feature type="region of interest" description="Disordered" evidence="3">
    <location>
        <begin position="553"/>
        <end position="574"/>
    </location>
</feature>
<feature type="domain" description="C2H2-type" evidence="4">
    <location>
        <begin position="1691"/>
        <end position="1716"/>
    </location>
</feature>
<dbReference type="Pfam" id="PF00078">
    <property type="entry name" value="RVT_1"/>
    <property type="match status" value="1"/>
</dbReference>
<evidence type="ECO:0000256" key="1">
    <source>
        <dbReference type="PROSITE-ProRule" id="PRU00042"/>
    </source>
</evidence>
<dbReference type="OrthoDB" id="203202at2759"/>
<dbReference type="PROSITE" id="PS50878">
    <property type="entry name" value="RT_POL"/>
    <property type="match status" value="1"/>
</dbReference>
<dbReference type="InterPro" id="IPR028889">
    <property type="entry name" value="USP"/>
</dbReference>
<keyword evidence="2" id="KW-0175">Coiled coil</keyword>
<keyword evidence="1" id="KW-0863">Zinc-finger</keyword>
<dbReference type="SUPFAM" id="SSF56672">
    <property type="entry name" value="DNA/RNA polymerases"/>
    <property type="match status" value="1"/>
</dbReference>
<keyword evidence="8" id="KW-1185">Reference proteome</keyword>
<dbReference type="GO" id="GO:0008270">
    <property type="term" value="F:zinc ion binding"/>
    <property type="evidence" value="ECO:0007669"/>
    <property type="project" value="UniProtKB-KW"/>
</dbReference>